<keyword evidence="2" id="KW-0472">Membrane</keyword>
<dbReference type="Gene3D" id="3.40.50.300">
    <property type="entry name" value="P-loop containing nucleotide triphosphate hydrolases"/>
    <property type="match status" value="1"/>
</dbReference>
<keyword evidence="2" id="KW-0812">Transmembrane</keyword>
<name>A0A644XR35_9ZZZZ</name>
<feature type="transmembrane region" description="Helical" evidence="2">
    <location>
        <begin position="280"/>
        <end position="303"/>
    </location>
</feature>
<reference evidence="3" key="1">
    <citation type="submission" date="2019-08" db="EMBL/GenBank/DDBJ databases">
        <authorList>
            <person name="Kucharzyk K."/>
            <person name="Murdoch R.W."/>
            <person name="Higgins S."/>
            <person name="Loffler F."/>
        </authorList>
    </citation>
    <scope>NUCLEOTIDE SEQUENCE</scope>
</reference>
<feature type="coiled-coil region" evidence="1">
    <location>
        <begin position="31"/>
        <end position="270"/>
    </location>
</feature>
<dbReference type="EMBL" id="VSSQ01002969">
    <property type="protein sequence ID" value="MPM18367.1"/>
    <property type="molecule type" value="Genomic_DNA"/>
</dbReference>
<dbReference type="SUPFAM" id="SSF52540">
    <property type="entry name" value="P-loop containing nucleoside triphosphate hydrolases"/>
    <property type="match status" value="1"/>
</dbReference>
<evidence type="ECO:0000256" key="1">
    <source>
        <dbReference type="SAM" id="Coils"/>
    </source>
</evidence>
<feature type="coiled-coil region" evidence="1">
    <location>
        <begin position="482"/>
        <end position="509"/>
    </location>
</feature>
<sequence>MQGGVDLEKASSLAKAFPTFSTAGLSLVKQVKTLREQVGEKQKEIARLIELEQAGVGKQETIKALKQQLQAKERMQLLHQCKQAQGELATLSQQKLLFDERLELVDPHSLRDAESRKEEAESAEQSLKKLRDELASCESDLLGLAVPQALLDDATIPELLANQLALLAKAQLNLEQAKKDETEKRSELNDWEEQYSWLISQTPEPNTLKEKLQTLGQLARDVEKLRCRLASAQQVARDLGEVEQSDDMLLENLRSLKSELIRLLAAYDQNKAHSSRRQRIVVLATLAISLVSLLLAVFVHPLFALGSTLALIALAVVKSGPAKAAMQSPQLDTLLHKLGYPSGNPQDLQALAEFTATVLQDLATNERIAESNRIRKQAVQTRSEAEQAYQGWKDAWAEASKALYLSDSPALEGAPFFPVAERLKEWHAALVAHHGSLAVLKEAEEHYEAELEKLRALCGTEQKERERLVSHAQTLIKHIEQSHSLLRNREKLQSRIEEQQEQTSKKQDSYQALFEKLGLEYNDLATLTQLVTSLADYQELKNKEKLVQLRLKTYEEEIQAEAKGMTLESIIAQLDRFEPMQKELDAMNAELAGERAIIKRAKNDAQLEQVELSYALKRSELEERREEEVESRMVHLLLSQVRGQTERSFQPEVLRRSSDWLARITSQRYTLSVGPKGFAAYDTILQQSFSLDELSSGTKVQLLFAVRMAFLEMQEASSGYRFPVFFDEVMANSDDERSLAIARAIAEISRNRQVFYCTAQADEVDKLTKEAGDLVHVIDLEDARKGHALQRHPFIAPKSTLQSLPPFTEDYNQYAKLCRVSSPALHGRVGELSSWYLCSSSKELEALLSRGLSTCGQAKEVDERYQRRFGLLEHTQRLARIGRPKVLSVADLADERLKLNRSAAFYEGLLLYVDEAERDGNDILKAIDEKVLSRFSKTAREALESFLLEQDFATNENPLSPKQILSELSLDNPELRIDSEEYLICVRYLECLGFEN</sequence>
<comment type="caution">
    <text evidence="3">The sequence shown here is derived from an EMBL/GenBank/DDBJ whole genome shotgun (WGS) entry which is preliminary data.</text>
</comment>
<organism evidence="3">
    <name type="scientific">bioreactor metagenome</name>
    <dbReference type="NCBI Taxonomy" id="1076179"/>
    <lineage>
        <taxon>unclassified sequences</taxon>
        <taxon>metagenomes</taxon>
        <taxon>ecological metagenomes</taxon>
    </lineage>
</organism>
<keyword evidence="1" id="KW-0175">Coiled coil</keyword>
<evidence type="ECO:0000256" key="2">
    <source>
        <dbReference type="SAM" id="Phobius"/>
    </source>
</evidence>
<dbReference type="PANTHER" id="PTHR41259">
    <property type="entry name" value="DOUBLE-STRAND BREAK REPAIR RAD50 ATPASE, PUTATIVE-RELATED"/>
    <property type="match status" value="1"/>
</dbReference>
<evidence type="ECO:0000313" key="3">
    <source>
        <dbReference type="EMBL" id="MPM18367.1"/>
    </source>
</evidence>
<dbReference type="AlphaFoldDB" id="A0A644XR35"/>
<dbReference type="InterPro" id="IPR027417">
    <property type="entry name" value="P-loop_NTPase"/>
</dbReference>
<protein>
    <submittedName>
        <fullName evidence="3">Uncharacterized protein</fullName>
    </submittedName>
</protein>
<proteinExistence type="predicted"/>
<accession>A0A644XR35</accession>
<keyword evidence="2" id="KW-1133">Transmembrane helix</keyword>
<gene>
    <name evidence="3" type="ORF">SDC9_64776</name>
</gene>
<feature type="coiled-coil region" evidence="1">
    <location>
        <begin position="584"/>
        <end position="627"/>
    </location>
</feature>
<dbReference type="PANTHER" id="PTHR41259:SF1">
    <property type="entry name" value="DOUBLE-STRAND BREAK REPAIR RAD50 ATPASE, PUTATIVE-RELATED"/>
    <property type="match status" value="1"/>
</dbReference>